<keyword evidence="2 7" id="KW-0349">Heme</keyword>
<evidence type="ECO:0000256" key="6">
    <source>
        <dbReference type="ARBA" id="ARBA00023033"/>
    </source>
</evidence>
<organism evidence="10 11">
    <name type="scientific">Citrus sinensis</name>
    <name type="common">Sweet orange</name>
    <name type="synonym">Citrus aurantium var. sinensis</name>
    <dbReference type="NCBI Taxonomy" id="2711"/>
    <lineage>
        <taxon>Eukaryota</taxon>
        <taxon>Viridiplantae</taxon>
        <taxon>Streptophyta</taxon>
        <taxon>Embryophyta</taxon>
        <taxon>Tracheophyta</taxon>
        <taxon>Spermatophyta</taxon>
        <taxon>Magnoliopsida</taxon>
        <taxon>eudicotyledons</taxon>
        <taxon>Gunneridae</taxon>
        <taxon>Pentapetalae</taxon>
        <taxon>rosids</taxon>
        <taxon>malvids</taxon>
        <taxon>Sapindales</taxon>
        <taxon>Rutaceae</taxon>
        <taxon>Aurantioideae</taxon>
        <taxon>Citrus</taxon>
    </lineage>
</organism>
<evidence type="ECO:0000256" key="4">
    <source>
        <dbReference type="ARBA" id="ARBA00023002"/>
    </source>
</evidence>
<dbReference type="GO" id="GO:0005506">
    <property type="term" value="F:iron ion binding"/>
    <property type="evidence" value="ECO:0007669"/>
    <property type="project" value="InterPro"/>
</dbReference>
<evidence type="ECO:0000256" key="9">
    <source>
        <dbReference type="SAM" id="SignalP"/>
    </source>
</evidence>
<dbReference type="EMBL" id="KK786542">
    <property type="protein sequence ID" value="KDO39483.1"/>
    <property type="molecule type" value="Genomic_DNA"/>
</dbReference>
<evidence type="ECO:0000256" key="7">
    <source>
        <dbReference type="PIRSR" id="PIRSR602401-1"/>
    </source>
</evidence>
<dbReference type="InterPro" id="IPR001128">
    <property type="entry name" value="Cyt_P450"/>
</dbReference>
<dbReference type="AlphaFoldDB" id="A0A067D9F1"/>
<reference evidence="10 11" key="1">
    <citation type="submission" date="2014-04" db="EMBL/GenBank/DDBJ databases">
        <authorList>
            <consortium name="International Citrus Genome Consortium"/>
            <person name="Gmitter F."/>
            <person name="Chen C."/>
            <person name="Farmerie W."/>
            <person name="Harkins T."/>
            <person name="Desany B."/>
            <person name="Mohiuddin M."/>
            <person name="Kodira C."/>
            <person name="Borodovsky M."/>
            <person name="Lomsadze A."/>
            <person name="Burns P."/>
            <person name="Jenkins J."/>
            <person name="Prochnik S."/>
            <person name="Shu S."/>
            <person name="Chapman J."/>
            <person name="Pitluck S."/>
            <person name="Schmutz J."/>
            <person name="Rokhsar D."/>
        </authorList>
    </citation>
    <scope>NUCLEOTIDE SEQUENCE</scope>
</reference>
<dbReference type="GO" id="GO:0016709">
    <property type="term" value="F:oxidoreductase activity, acting on paired donors, with incorporation or reduction of molecular oxygen, NAD(P)H as one donor, and incorporation of one atom of oxygen"/>
    <property type="evidence" value="ECO:0007669"/>
    <property type="project" value="UniProtKB-ARBA"/>
</dbReference>
<gene>
    <name evidence="10" type="ORF">CISIN_1g009723mg</name>
</gene>
<keyword evidence="11" id="KW-1185">Reference proteome</keyword>
<evidence type="ECO:0000256" key="1">
    <source>
        <dbReference type="ARBA" id="ARBA00010617"/>
    </source>
</evidence>
<keyword evidence="6 8" id="KW-0503">Monooxygenase</keyword>
<dbReference type="PANTHER" id="PTHR47947">
    <property type="entry name" value="CYTOCHROME P450 82C3-RELATED"/>
    <property type="match status" value="1"/>
</dbReference>
<feature type="binding site" description="axial binding residue" evidence="7">
    <location>
        <position position="464"/>
    </location>
    <ligand>
        <name>heme</name>
        <dbReference type="ChEBI" id="CHEBI:30413"/>
    </ligand>
    <ligandPart>
        <name>Fe</name>
        <dbReference type="ChEBI" id="CHEBI:18248"/>
    </ligandPart>
</feature>
<dbReference type="Pfam" id="PF00067">
    <property type="entry name" value="p450"/>
    <property type="match status" value="1"/>
</dbReference>
<dbReference type="CDD" id="cd20654">
    <property type="entry name" value="CYP82"/>
    <property type="match status" value="1"/>
</dbReference>
<name>A0A067D9F1_CITSI</name>
<comment type="cofactor">
    <cofactor evidence="7">
        <name>heme</name>
        <dbReference type="ChEBI" id="CHEBI:30413"/>
    </cofactor>
</comment>
<comment type="similarity">
    <text evidence="1 8">Belongs to the cytochrome P450 family.</text>
</comment>
<dbReference type="eggNOG" id="KOG0156">
    <property type="taxonomic scope" value="Eukaryota"/>
</dbReference>
<dbReference type="PRINTS" id="PR00385">
    <property type="entry name" value="P450"/>
</dbReference>
<dbReference type="Proteomes" id="UP000027120">
    <property type="component" value="Unassembled WGS sequence"/>
</dbReference>
<dbReference type="GO" id="GO:0020037">
    <property type="term" value="F:heme binding"/>
    <property type="evidence" value="ECO:0007669"/>
    <property type="project" value="InterPro"/>
</dbReference>
<protein>
    <recommendedName>
        <fullName evidence="12">Cytochrome P450</fullName>
    </recommendedName>
</protein>
<sequence>MEFLFTAVIITALLVFVSRNLVKKAGNKKRGAPEAGGGWPVIGHLHLLGRPEPLHKVLGKIADKYGPILTIKIGVHRTLVVSNWEIAKECLTTSDKVFATRPKTVAGHILCYDSSLLGFVPYGHYWRQIRKIATLELLSSYRLESLKYVRESEVRTCLKELYNLWDAGLDKAPVLVDMKKWCEYVTLNVILRMVVGKRCNISISQKGTSSDQGWKDELSRFFEFMGKLVVSDALPFLRWLDIGGDERLMKKTARELDLIMQRWLDEHRRKGDSGDYQIKGREENFMGAMLSILDDIGAQEFPGRDADTINKATCLALILGGSDTTSGTLTWAISLLLNNRHALKKAQEELDQQVGKERAVDESDTENLVYLQAIIKETLRLYPAGPLLAPREAMEDCTVSGYHVPAGTRLMINAWKIQRDPRVWENPSAFQPERFLPGHGAHADVDVRGQQFELIPFGSGRRSCPGASSALQVLHLTLARLLHAFELATPLDQPVDMSESPGLTIPKATPLKVLLSPRLLPANPYGF</sequence>
<evidence type="ECO:0000256" key="8">
    <source>
        <dbReference type="RuleBase" id="RU000461"/>
    </source>
</evidence>
<dbReference type="PANTHER" id="PTHR47947:SF19">
    <property type="entry name" value="CYTOCHROME P450 82C3-RELATED"/>
    <property type="match status" value="1"/>
</dbReference>
<dbReference type="Gene3D" id="1.10.630.10">
    <property type="entry name" value="Cytochrome P450"/>
    <property type="match status" value="1"/>
</dbReference>
<dbReference type="InterPro" id="IPR050651">
    <property type="entry name" value="Plant_Cytochrome_P450_Monoox"/>
</dbReference>
<evidence type="ECO:0000256" key="3">
    <source>
        <dbReference type="ARBA" id="ARBA00022723"/>
    </source>
</evidence>
<evidence type="ECO:0008006" key="12">
    <source>
        <dbReference type="Google" id="ProtNLM"/>
    </source>
</evidence>
<keyword evidence="4 8" id="KW-0560">Oxidoreductase</keyword>
<dbReference type="InterPro" id="IPR036396">
    <property type="entry name" value="Cyt_P450_sf"/>
</dbReference>
<dbReference type="PROSITE" id="PS00086">
    <property type="entry name" value="CYTOCHROME_P450"/>
    <property type="match status" value="1"/>
</dbReference>
<evidence type="ECO:0000256" key="2">
    <source>
        <dbReference type="ARBA" id="ARBA00022617"/>
    </source>
</evidence>
<dbReference type="InterPro" id="IPR017972">
    <property type="entry name" value="Cyt_P450_CS"/>
</dbReference>
<dbReference type="InterPro" id="IPR002401">
    <property type="entry name" value="Cyt_P450_E_grp-I"/>
</dbReference>
<dbReference type="PRINTS" id="PR00463">
    <property type="entry name" value="EP450I"/>
</dbReference>
<keyword evidence="3 7" id="KW-0479">Metal-binding</keyword>
<dbReference type="FunFam" id="1.10.630.10:FF:000026">
    <property type="entry name" value="Cytochrome P450 82C4"/>
    <property type="match status" value="1"/>
</dbReference>
<dbReference type="SMR" id="A0A067D9F1"/>
<accession>A0A067D9F1</accession>
<evidence type="ECO:0000313" key="11">
    <source>
        <dbReference type="Proteomes" id="UP000027120"/>
    </source>
</evidence>
<keyword evidence="5 7" id="KW-0408">Iron</keyword>
<dbReference type="PaxDb" id="2711-XP_006465163.1"/>
<proteinExistence type="inferred from homology"/>
<keyword evidence="9" id="KW-0732">Signal</keyword>
<evidence type="ECO:0000256" key="5">
    <source>
        <dbReference type="ARBA" id="ARBA00023004"/>
    </source>
</evidence>
<evidence type="ECO:0000313" key="10">
    <source>
        <dbReference type="EMBL" id="KDO39483.1"/>
    </source>
</evidence>
<dbReference type="GO" id="GO:0004497">
    <property type="term" value="F:monooxygenase activity"/>
    <property type="evidence" value="ECO:0000318"/>
    <property type="project" value="GO_Central"/>
</dbReference>
<feature type="signal peptide" evidence="9">
    <location>
        <begin position="1"/>
        <end position="19"/>
    </location>
</feature>
<dbReference type="SUPFAM" id="SSF48264">
    <property type="entry name" value="Cytochrome P450"/>
    <property type="match status" value="1"/>
</dbReference>
<dbReference type="STRING" id="2711.A0A067D9F1"/>
<feature type="chain" id="PRO_5001639346" description="Cytochrome P450" evidence="9">
    <location>
        <begin position="20"/>
        <end position="527"/>
    </location>
</feature>